<proteinExistence type="predicted"/>
<dbReference type="AlphaFoldDB" id="A0A399SCN8"/>
<organism evidence="1 2">
    <name type="scientific">Pontibacter oryzae</name>
    <dbReference type="NCBI Taxonomy" id="2304593"/>
    <lineage>
        <taxon>Bacteria</taxon>
        <taxon>Pseudomonadati</taxon>
        <taxon>Bacteroidota</taxon>
        <taxon>Cytophagia</taxon>
        <taxon>Cytophagales</taxon>
        <taxon>Hymenobacteraceae</taxon>
        <taxon>Pontibacter</taxon>
    </lineage>
</organism>
<dbReference type="OrthoDB" id="852768at2"/>
<protein>
    <submittedName>
        <fullName evidence="1">Uncharacterized protein</fullName>
    </submittedName>
</protein>
<evidence type="ECO:0000313" key="1">
    <source>
        <dbReference type="EMBL" id="RIJ41846.1"/>
    </source>
</evidence>
<dbReference type="RefSeq" id="WP_119431591.1">
    <property type="nucleotide sequence ID" value="NZ_QWGE01000002.1"/>
</dbReference>
<comment type="caution">
    <text evidence="1">The sequence shown here is derived from an EMBL/GenBank/DDBJ whole genome shotgun (WGS) entry which is preliminary data.</text>
</comment>
<sequence>MEHTNWDEQAYKDLNTYFKIKIELMLQNDPALAANTLQLEDLVAQFNSEDQERWTEFLRLDKQKMEIDMWNHLNGNGTRFQPGVGFVNPDDDTTW</sequence>
<name>A0A399SCN8_9BACT</name>
<keyword evidence="2" id="KW-1185">Reference proteome</keyword>
<dbReference type="EMBL" id="QWGE01000002">
    <property type="protein sequence ID" value="RIJ41846.1"/>
    <property type="molecule type" value="Genomic_DNA"/>
</dbReference>
<gene>
    <name evidence="1" type="ORF">D1627_07485</name>
</gene>
<reference evidence="2" key="1">
    <citation type="submission" date="2018-08" db="EMBL/GenBank/DDBJ databases">
        <title>Mucilaginibacter sp. MYSH2.</title>
        <authorList>
            <person name="Seo T."/>
        </authorList>
    </citation>
    <scope>NUCLEOTIDE SEQUENCE [LARGE SCALE GENOMIC DNA]</scope>
    <source>
        <strain evidence="2">KIRAN</strain>
    </source>
</reference>
<evidence type="ECO:0000313" key="2">
    <source>
        <dbReference type="Proteomes" id="UP000266005"/>
    </source>
</evidence>
<dbReference type="Proteomes" id="UP000266005">
    <property type="component" value="Unassembled WGS sequence"/>
</dbReference>
<accession>A0A399SCN8</accession>